<evidence type="ECO:0000256" key="1">
    <source>
        <dbReference type="SAM" id="MobiDB-lite"/>
    </source>
</evidence>
<feature type="compositionally biased region" description="Polar residues" evidence="1">
    <location>
        <begin position="278"/>
        <end position="299"/>
    </location>
</feature>
<evidence type="ECO:0000313" key="3">
    <source>
        <dbReference type="Proteomes" id="UP000244855"/>
    </source>
</evidence>
<dbReference type="Proteomes" id="UP000244855">
    <property type="component" value="Unassembled WGS sequence"/>
</dbReference>
<keyword evidence="3" id="KW-1185">Reference proteome</keyword>
<sequence length="381" mass="41869">MCRFTYTFYECGHRTEDNVRGCNHYKRDGIHCDIDNPEIKRTRCELDLQNRLGFCPRCVHLEQMRADEAALKKDLEKAKLFDAEEQERNRQAHEAHLRKVRRESYQQFQSQEDQTLARVRKENKERAQQNNTNREADMVESSSSTPPPPPPLPTTATATATTTASASASAHSRSSATTVEHAAPPPPPLPSHGAVPNFPPPNYSQPPKDQTYGRFKIGTRHQPIHPSQDLPETPATPATQLHPQEPAPSARLASTVAPESPAPAGFAIPTGDQRSRLRSTQVEKSSPLGTSPPSTQEQPLNELEALWNKRGIQREADEDEGYNSGCSITPSQSASQIASSPSSGTACGNSTSQGESAEPPSVIIKTVSSIDQKRRTGWRGE</sequence>
<feature type="compositionally biased region" description="Low complexity" evidence="1">
    <location>
        <begin position="327"/>
        <end position="343"/>
    </location>
</feature>
<feature type="compositionally biased region" description="Low complexity" evidence="1">
    <location>
        <begin position="154"/>
        <end position="178"/>
    </location>
</feature>
<dbReference type="AlphaFoldDB" id="A0A2V1DV27"/>
<organism evidence="2 3">
    <name type="scientific">Periconia macrospinosa</name>
    <dbReference type="NCBI Taxonomy" id="97972"/>
    <lineage>
        <taxon>Eukaryota</taxon>
        <taxon>Fungi</taxon>
        <taxon>Dikarya</taxon>
        <taxon>Ascomycota</taxon>
        <taxon>Pezizomycotina</taxon>
        <taxon>Dothideomycetes</taxon>
        <taxon>Pleosporomycetidae</taxon>
        <taxon>Pleosporales</taxon>
        <taxon>Massarineae</taxon>
        <taxon>Periconiaceae</taxon>
        <taxon>Periconia</taxon>
    </lineage>
</organism>
<proteinExistence type="predicted"/>
<dbReference type="EMBL" id="KZ805346">
    <property type="protein sequence ID" value="PVI02193.1"/>
    <property type="molecule type" value="Genomic_DNA"/>
</dbReference>
<gene>
    <name evidence="2" type="ORF">DM02DRAFT_670761</name>
</gene>
<accession>A0A2V1DV27</accession>
<dbReference type="STRING" id="97972.A0A2V1DV27"/>
<feature type="compositionally biased region" description="Polar residues" evidence="1">
    <location>
        <begin position="344"/>
        <end position="355"/>
    </location>
</feature>
<evidence type="ECO:0000313" key="2">
    <source>
        <dbReference type="EMBL" id="PVI02193.1"/>
    </source>
</evidence>
<feature type="region of interest" description="Disordered" evidence="1">
    <location>
        <begin position="82"/>
        <end position="381"/>
    </location>
</feature>
<feature type="compositionally biased region" description="Basic and acidic residues" evidence="1">
    <location>
        <begin position="371"/>
        <end position="381"/>
    </location>
</feature>
<feature type="compositionally biased region" description="Polar residues" evidence="1">
    <location>
        <begin position="105"/>
        <end position="114"/>
    </location>
</feature>
<reference evidence="2 3" key="1">
    <citation type="journal article" date="2018" name="Sci. Rep.">
        <title>Comparative genomics provides insights into the lifestyle and reveals functional heterogeneity of dark septate endophytic fungi.</title>
        <authorList>
            <person name="Knapp D.G."/>
            <person name="Nemeth J.B."/>
            <person name="Barry K."/>
            <person name="Hainaut M."/>
            <person name="Henrissat B."/>
            <person name="Johnson J."/>
            <person name="Kuo A."/>
            <person name="Lim J.H.P."/>
            <person name="Lipzen A."/>
            <person name="Nolan M."/>
            <person name="Ohm R.A."/>
            <person name="Tamas L."/>
            <person name="Grigoriev I.V."/>
            <person name="Spatafora J.W."/>
            <person name="Nagy L.G."/>
            <person name="Kovacs G.M."/>
        </authorList>
    </citation>
    <scope>NUCLEOTIDE SEQUENCE [LARGE SCALE GENOMIC DNA]</scope>
    <source>
        <strain evidence="2 3">DSE2036</strain>
    </source>
</reference>
<protein>
    <submittedName>
        <fullName evidence="2">Uncharacterized protein</fullName>
    </submittedName>
</protein>
<feature type="compositionally biased region" description="Basic and acidic residues" evidence="1">
    <location>
        <begin position="82"/>
        <end position="97"/>
    </location>
</feature>
<dbReference type="OrthoDB" id="3799287at2759"/>
<name>A0A2V1DV27_9PLEO</name>